<sequence>MVNEIPTIKKIILILPFLEGRGGMETVMTTLIPMIKADGIQIKLFMLGKEKQHYKEWLESIEYESSMCTHKSKKVRNLVYITALTRYLFREKPDIVICTNALTCLIADLARKIGRGDYPIVSWSHGSIAEMSKKEDMLRADFHLAIASGITQQLTELGEKKSNIYTIFNPCKPADRIIPRPTNKHKFAYLGRILFGDEKRLKDILDAFSTIENEFELHIIGDGKDMELTRNYAHQLSIYPKIIWHGWQHDPWEALHDITAIILASTHEGFGMVLAEAAARGVYSISSNCPTGPEDIIQDGINGILFEPRDVQTLHNIIINIMDGEILPDQKLIQSSAQKFYPENYYTRFKTSLISIMERWNNKSV</sequence>
<dbReference type="KEGG" id="lpv:HYN51_09010"/>
<feature type="domain" description="Glycosyltransferase subfamily 4-like N-terminal" evidence="2">
    <location>
        <begin position="22"/>
        <end position="170"/>
    </location>
</feature>
<dbReference type="Pfam" id="PF13439">
    <property type="entry name" value="Glyco_transf_4"/>
    <property type="match status" value="1"/>
</dbReference>
<dbReference type="InterPro" id="IPR001296">
    <property type="entry name" value="Glyco_trans_1"/>
</dbReference>
<dbReference type="RefSeq" id="WP_108900742.1">
    <property type="nucleotide sequence ID" value="NZ_CP029185.2"/>
</dbReference>
<evidence type="ECO:0000313" key="4">
    <source>
        <dbReference type="Proteomes" id="UP000244908"/>
    </source>
</evidence>
<dbReference type="PANTHER" id="PTHR12526">
    <property type="entry name" value="GLYCOSYLTRANSFERASE"/>
    <property type="match status" value="1"/>
</dbReference>
<dbReference type="OrthoDB" id="9777346at2"/>
<dbReference type="CDD" id="cd03811">
    <property type="entry name" value="GT4_GT28_WabH-like"/>
    <property type="match status" value="1"/>
</dbReference>
<evidence type="ECO:0000259" key="1">
    <source>
        <dbReference type="Pfam" id="PF00534"/>
    </source>
</evidence>
<organism evidence="3 4">
    <name type="scientific">Limnobaculum parvum</name>
    <dbReference type="NCBI Taxonomy" id="2172103"/>
    <lineage>
        <taxon>Bacteria</taxon>
        <taxon>Pseudomonadati</taxon>
        <taxon>Pseudomonadota</taxon>
        <taxon>Gammaproteobacteria</taxon>
        <taxon>Enterobacterales</taxon>
        <taxon>Budviciaceae</taxon>
        <taxon>Limnobaculum</taxon>
    </lineage>
</organism>
<evidence type="ECO:0000259" key="2">
    <source>
        <dbReference type="Pfam" id="PF13439"/>
    </source>
</evidence>
<dbReference type="InterPro" id="IPR028098">
    <property type="entry name" value="Glyco_trans_4-like_N"/>
</dbReference>
<dbReference type="GO" id="GO:0016757">
    <property type="term" value="F:glycosyltransferase activity"/>
    <property type="evidence" value="ECO:0007669"/>
    <property type="project" value="InterPro"/>
</dbReference>
<evidence type="ECO:0000313" key="3">
    <source>
        <dbReference type="EMBL" id="AWH88684.1"/>
    </source>
</evidence>
<dbReference type="PANTHER" id="PTHR12526:SF630">
    <property type="entry name" value="GLYCOSYLTRANSFERASE"/>
    <property type="match status" value="1"/>
</dbReference>
<protein>
    <submittedName>
        <fullName evidence="3">Glycosyltransferase</fullName>
    </submittedName>
</protein>
<gene>
    <name evidence="3" type="ORF">HYN51_09010</name>
</gene>
<dbReference type="EMBL" id="CP029185">
    <property type="protein sequence ID" value="AWH88684.1"/>
    <property type="molecule type" value="Genomic_DNA"/>
</dbReference>
<name>A0A2Y9TZ75_9GAMM</name>
<dbReference type="Pfam" id="PF00534">
    <property type="entry name" value="Glycos_transf_1"/>
    <property type="match status" value="1"/>
</dbReference>
<dbReference type="Gene3D" id="3.40.50.2000">
    <property type="entry name" value="Glycogen Phosphorylase B"/>
    <property type="match status" value="2"/>
</dbReference>
<accession>A0A2Y9TZ75</accession>
<dbReference type="Proteomes" id="UP000244908">
    <property type="component" value="Chromosome"/>
</dbReference>
<dbReference type="AlphaFoldDB" id="A0A2Y9TZ75"/>
<dbReference type="SUPFAM" id="SSF53756">
    <property type="entry name" value="UDP-Glycosyltransferase/glycogen phosphorylase"/>
    <property type="match status" value="1"/>
</dbReference>
<keyword evidence="4" id="KW-1185">Reference proteome</keyword>
<reference evidence="3 4" key="1">
    <citation type="journal article" date="2019" name="Int. J. Syst. Evol. Microbiol.">
        <title>Limnobaculum parvum gen. nov., sp. nov., isolated from a freshwater lake.</title>
        <authorList>
            <person name="Baek C."/>
            <person name="Shin S.K."/>
            <person name="Yi H."/>
        </authorList>
    </citation>
    <scope>NUCLEOTIDE SEQUENCE [LARGE SCALE GENOMIC DNA]</scope>
    <source>
        <strain evidence="3 4">HYN0051</strain>
    </source>
</reference>
<dbReference type="GO" id="GO:1901135">
    <property type="term" value="P:carbohydrate derivative metabolic process"/>
    <property type="evidence" value="ECO:0007669"/>
    <property type="project" value="UniProtKB-ARBA"/>
</dbReference>
<proteinExistence type="predicted"/>
<feature type="domain" description="Glycosyl transferase family 1" evidence="1">
    <location>
        <begin position="177"/>
        <end position="328"/>
    </location>
</feature>